<feature type="transmembrane region" description="Helical" evidence="1">
    <location>
        <begin position="24"/>
        <end position="50"/>
    </location>
</feature>
<keyword evidence="1" id="KW-1133">Transmembrane helix</keyword>
<evidence type="ECO:0000313" key="4">
    <source>
        <dbReference type="Proteomes" id="UP001139333"/>
    </source>
</evidence>
<feature type="transmembrane region" description="Helical" evidence="1">
    <location>
        <begin position="406"/>
        <end position="425"/>
    </location>
</feature>
<sequence>MTEQSPSPELELEATWQALSPWSIISFVASVFKAMLSNAYALIPIFYAGWSNDIPLLWVIEGGLLLLVLLSLFAFLQWTKFRFRISASQLDVKQGILFTKTDEIPLSRIQNIRYEQPFYFRPLDLATLVIETAGSSKDEAKLAALDAKQAQTLKLQLLQLSSAKEQTTADNIPQRSTIDNHQPIIKRSLGDLILFGLYQNNFIWFAIIAGPVMGQIEWEKVAESAVIQSIFDWAIQVTHNNIILQTSLFMSLIVIGYIVFSMISILASVLKYHPYSLDKRQQTLQRSGGVIAHQQDALAIKRIQLIHFHQPLLARILKIWTIYLKQVKGSEIEQKTQKHMLIPSVRPAEISSLFQKLPSLNQDEITLPNEYHPIHIDWFYKRVWLPFMPFVLLLIGWLTTAVDKELLVVSFVAAMLGAGLLFLRFKQWGYVIEKHAIWQRTGLLGADWKRIPFDKIQHVTLTQTASQKKQQLAYVQLGLASGLINIPYIELSVANKITARSLNAVAKQYKQWI</sequence>
<feature type="transmembrane region" description="Helical" evidence="1">
    <location>
        <begin position="56"/>
        <end position="76"/>
    </location>
</feature>
<dbReference type="InterPro" id="IPR005182">
    <property type="entry name" value="YdbS-like_PH"/>
</dbReference>
<gene>
    <name evidence="3" type="ORF">L2672_04145</name>
</gene>
<protein>
    <submittedName>
        <fullName evidence="3">PH domain-containing protein</fullName>
    </submittedName>
</protein>
<dbReference type="AlphaFoldDB" id="A0A9X2CKR2"/>
<evidence type="ECO:0000259" key="2">
    <source>
        <dbReference type="Pfam" id="PF03703"/>
    </source>
</evidence>
<feature type="transmembrane region" description="Helical" evidence="1">
    <location>
        <begin position="383"/>
        <end position="400"/>
    </location>
</feature>
<keyword evidence="1" id="KW-0472">Membrane</keyword>
<comment type="caution">
    <text evidence="3">The sequence shown here is derived from an EMBL/GenBank/DDBJ whole genome shotgun (WGS) entry which is preliminary data.</text>
</comment>
<proteinExistence type="predicted"/>
<feature type="transmembrane region" description="Helical" evidence="1">
    <location>
        <begin position="192"/>
        <end position="213"/>
    </location>
</feature>
<dbReference type="RefSeq" id="WP_248994567.1">
    <property type="nucleotide sequence ID" value="NZ_JAKIKP010000002.1"/>
</dbReference>
<feature type="domain" description="YdbS-like PH" evidence="2">
    <location>
        <begin position="78"/>
        <end position="154"/>
    </location>
</feature>
<name>A0A9X2CKR2_9GAMM</name>
<reference evidence="3" key="1">
    <citation type="submission" date="2022-01" db="EMBL/GenBank/DDBJ databases">
        <title>Whole genome-based taxonomy of the Shewanellaceae.</title>
        <authorList>
            <person name="Martin-Rodriguez A.J."/>
        </authorList>
    </citation>
    <scope>NUCLEOTIDE SEQUENCE</scope>
    <source>
        <strain evidence="3">DSM 16422</strain>
    </source>
</reference>
<dbReference type="Proteomes" id="UP001139333">
    <property type="component" value="Unassembled WGS sequence"/>
</dbReference>
<feature type="domain" description="YdbS-like PH" evidence="2">
    <location>
        <begin position="426"/>
        <end position="498"/>
    </location>
</feature>
<keyword evidence="1" id="KW-0812">Transmembrane</keyword>
<organism evidence="3 4">
    <name type="scientific">Shewanella gaetbuli</name>
    <dbReference type="NCBI Taxonomy" id="220752"/>
    <lineage>
        <taxon>Bacteria</taxon>
        <taxon>Pseudomonadati</taxon>
        <taxon>Pseudomonadota</taxon>
        <taxon>Gammaproteobacteria</taxon>
        <taxon>Alteromonadales</taxon>
        <taxon>Shewanellaceae</taxon>
        <taxon>Shewanella</taxon>
    </lineage>
</organism>
<dbReference type="PANTHER" id="PTHR34473">
    <property type="entry name" value="UPF0699 TRANSMEMBRANE PROTEIN YDBS"/>
    <property type="match status" value="1"/>
</dbReference>
<evidence type="ECO:0000256" key="1">
    <source>
        <dbReference type="SAM" id="Phobius"/>
    </source>
</evidence>
<dbReference type="InterPro" id="IPR014529">
    <property type="entry name" value="UCP026631"/>
</dbReference>
<keyword evidence="4" id="KW-1185">Reference proteome</keyword>
<accession>A0A9X2CKR2</accession>
<dbReference type="Pfam" id="PF03703">
    <property type="entry name" value="bPH_2"/>
    <property type="match status" value="2"/>
</dbReference>
<dbReference type="PANTHER" id="PTHR34473:SF2">
    <property type="entry name" value="UPF0699 TRANSMEMBRANE PROTEIN YDBT"/>
    <property type="match status" value="1"/>
</dbReference>
<dbReference type="EMBL" id="JAKIKP010000002">
    <property type="protein sequence ID" value="MCL1141889.1"/>
    <property type="molecule type" value="Genomic_DNA"/>
</dbReference>
<dbReference type="PIRSF" id="PIRSF026631">
    <property type="entry name" value="UCP026631"/>
    <property type="match status" value="1"/>
</dbReference>
<feature type="transmembrane region" description="Helical" evidence="1">
    <location>
        <begin position="248"/>
        <end position="270"/>
    </location>
</feature>
<evidence type="ECO:0000313" key="3">
    <source>
        <dbReference type="EMBL" id="MCL1141889.1"/>
    </source>
</evidence>